<dbReference type="PRINTS" id="PR00598">
    <property type="entry name" value="HTHMARR"/>
</dbReference>
<dbReference type="RefSeq" id="WP_163731319.1">
    <property type="nucleotide sequence ID" value="NZ_AP022610.1"/>
</dbReference>
<dbReference type="SMART" id="SM00347">
    <property type="entry name" value="HTH_MARR"/>
    <property type="match status" value="1"/>
</dbReference>
<sequence length="101" mass="11178">MTPSALSTQIGLSGAAVTYVVQRLSEAGFVRRGSDPRDRRKVILRLTERGGQVVRDFSAGISSHLHETLADVPDDALERAHRTFQVLVQSMRDYRATLPSK</sequence>
<dbReference type="SUPFAM" id="SSF46785">
    <property type="entry name" value="Winged helix' DNA-binding domain"/>
    <property type="match status" value="1"/>
</dbReference>
<dbReference type="Proteomes" id="UP000466517">
    <property type="component" value="Chromosome"/>
</dbReference>
<keyword evidence="3" id="KW-0804">Transcription</keyword>
<evidence type="ECO:0000256" key="2">
    <source>
        <dbReference type="ARBA" id="ARBA00023125"/>
    </source>
</evidence>
<protein>
    <recommendedName>
        <fullName evidence="4">HTH marR-type domain-containing protein</fullName>
    </recommendedName>
</protein>
<feature type="domain" description="HTH marR-type" evidence="4">
    <location>
        <begin position="1"/>
        <end position="93"/>
    </location>
</feature>
<dbReference type="GO" id="GO:0003677">
    <property type="term" value="F:DNA binding"/>
    <property type="evidence" value="ECO:0007669"/>
    <property type="project" value="UniProtKB-KW"/>
</dbReference>
<dbReference type="PROSITE" id="PS50995">
    <property type="entry name" value="HTH_MARR_2"/>
    <property type="match status" value="1"/>
</dbReference>
<evidence type="ECO:0000313" key="6">
    <source>
        <dbReference type="Proteomes" id="UP000466517"/>
    </source>
</evidence>
<dbReference type="InterPro" id="IPR036388">
    <property type="entry name" value="WH-like_DNA-bd_sf"/>
</dbReference>
<evidence type="ECO:0000313" key="5">
    <source>
        <dbReference type="EMBL" id="BBZ25939.1"/>
    </source>
</evidence>
<dbReference type="EMBL" id="AP022610">
    <property type="protein sequence ID" value="BBZ25939.1"/>
    <property type="molecule type" value="Genomic_DNA"/>
</dbReference>
<reference evidence="5 6" key="1">
    <citation type="journal article" date="2019" name="Emerg. Microbes Infect.">
        <title>Comprehensive subspecies identification of 175 nontuberculous mycobacteria species based on 7547 genomic profiles.</title>
        <authorList>
            <person name="Matsumoto Y."/>
            <person name="Kinjo T."/>
            <person name="Motooka D."/>
            <person name="Nabeya D."/>
            <person name="Jung N."/>
            <person name="Uechi K."/>
            <person name="Horii T."/>
            <person name="Iida T."/>
            <person name="Fujita J."/>
            <person name="Nakamura S."/>
        </authorList>
    </citation>
    <scope>NUCLEOTIDE SEQUENCE [LARGE SCALE GENOMIC DNA]</scope>
    <source>
        <strain evidence="5 6">JCM 13574</strain>
    </source>
</reference>
<dbReference type="AlphaFoldDB" id="A0A7I7X7V9"/>
<accession>A0A7I7X7V9</accession>
<keyword evidence="1" id="KW-0805">Transcription regulation</keyword>
<dbReference type="PANTHER" id="PTHR42756">
    <property type="entry name" value="TRANSCRIPTIONAL REGULATOR, MARR"/>
    <property type="match status" value="1"/>
</dbReference>
<dbReference type="InterPro" id="IPR036390">
    <property type="entry name" value="WH_DNA-bd_sf"/>
</dbReference>
<dbReference type="InterPro" id="IPR000835">
    <property type="entry name" value="HTH_MarR-typ"/>
</dbReference>
<dbReference type="PANTHER" id="PTHR42756:SF1">
    <property type="entry name" value="TRANSCRIPTIONAL REPRESSOR OF EMRAB OPERON"/>
    <property type="match status" value="1"/>
</dbReference>
<proteinExistence type="predicted"/>
<gene>
    <name evidence="5" type="ORF">MMAD_02340</name>
</gene>
<dbReference type="KEGG" id="mmag:MMAD_02340"/>
<dbReference type="Pfam" id="PF01047">
    <property type="entry name" value="MarR"/>
    <property type="match status" value="1"/>
</dbReference>
<dbReference type="GO" id="GO:0003700">
    <property type="term" value="F:DNA-binding transcription factor activity"/>
    <property type="evidence" value="ECO:0007669"/>
    <property type="project" value="InterPro"/>
</dbReference>
<evidence type="ECO:0000259" key="4">
    <source>
        <dbReference type="PROSITE" id="PS50995"/>
    </source>
</evidence>
<dbReference type="Gene3D" id="1.10.10.10">
    <property type="entry name" value="Winged helix-like DNA-binding domain superfamily/Winged helix DNA-binding domain"/>
    <property type="match status" value="1"/>
</dbReference>
<evidence type="ECO:0000256" key="3">
    <source>
        <dbReference type="ARBA" id="ARBA00023163"/>
    </source>
</evidence>
<keyword evidence="2" id="KW-0238">DNA-binding</keyword>
<name>A0A7I7X7V9_9MYCO</name>
<keyword evidence="6" id="KW-1185">Reference proteome</keyword>
<organism evidence="5 6">
    <name type="scientific">Mycolicibacterium madagascariense</name>
    <dbReference type="NCBI Taxonomy" id="212765"/>
    <lineage>
        <taxon>Bacteria</taxon>
        <taxon>Bacillati</taxon>
        <taxon>Actinomycetota</taxon>
        <taxon>Actinomycetes</taxon>
        <taxon>Mycobacteriales</taxon>
        <taxon>Mycobacteriaceae</taxon>
        <taxon>Mycolicibacterium</taxon>
    </lineage>
</organism>
<evidence type="ECO:0000256" key="1">
    <source>
        <dbReference type="ARBA" id="ARBA00023015"/>
    </source>
</evidence>